<dbReference type="InterPro" id="IPR016192">
    <property type="entry name" value="APOBEC/CMP_deaminase_Zn-bd"/>
</dbReference>
<protein>
    <recommendedName>
        <fullName evidence="8">tRNA-specific adenosine deaminase</fullName>
        <ecNumber evidence="8">3.5.4.33</ecNumber>
    </recommendedName>
</protein>
<keyword evidence="4 8" id="KW-0479">Metal-binding</keyword>
<feature type="binding site" evidence="8">
    <location>
        <position position="86"/>
    </location>
    <ligand>
        <name>Zn(2+)</name>
        <dbReference type="ChEBI" id="CHEBI:29105"/>
        <note>catalytic</note>
    </ligand>
</feature>
<feature type="binding site" evidence="8">
    <location>
        <position position="53"/>
    </location>
    <ligand>
        <name>Zn(2+)</name>
        <dbReference type="ChEBI" id="CHEBI:29105"/>
        <note>catalytic</note>
    </ligand>
</feature>
<dbReference type="Pfam" id="PF00383">
    <property type="entry name" value="dCMP_cyt_deam_1"/>
    <property type="match status" value="1"/>
</dbReference>
<evidence type="ECO:0000256" key="7">
    <source>
        <dbReference type="ARBA" id="ARBA00048045"/>
    </source>
</evidence>
<organism evidence="10 11">
    <name type="scientific">Marinomonas aquiplantarum</name>
    <dbReference type="NCBI Taxonomy" id="491951"/>
    <lineage>
        <taxon>Bacteria</taxon>
        <taxon>Pseudomonadati</taxon>
        <taxon>Pseudomonadota</taxon>
        <taxon>Gammaproteobacteria</taxon>
        <taxon>Oceanospirillales</taxon>
        <taxon>Oceanospirillaceae</taxon>
        <taxon>Marinomonas</taxon>
    </lineage>
</organism>
<evidence type="ECO:0000256" key="6">
    <source>
        <dbReference type="ARBA" id="ARBA00022833"/>
    </source>
</evidence>
<comment type="subunit">
    <text evidence="2 8">Homodimer.</text>
</comment>
<evidence type="ECO:0000259" key="9">
    <source>
        <dbReference type="PROSITE" id="PS51747"/>
    </source>
</evidence>
<dbReference type="NCBIfam" id="NF008113">
    <property type="entry name" value="PRK10860.1"/>
    <property type="match status" value="1"/>
</dbReference>
<dbReference type="EMBL" id="QNRF01000001">
    <property type="protein sequence ID" value="RBO85962.1"/>
    <property type="molecule type" value="Genomic_DNA"/>
</dbReference>
<dbReference type="EC" id="3.5.4.33" evidence="8"/>
<evidence type="ECO:0000313" key="11">
    <source>
        <dbReference type="Proteomes" id="UP000252086"/>
    </source>
</evidence>
<evidence type="ECO:0000256" key="3">
    <source>
        <dbReference type="ARBA" id="ARBA00022694"/>
    </source>
</evidence>
<dbReference type="InterPro" id="IPR028883">
    <property type="entry name" value="tRNA_aden_deaminase"/>
</dbReference>
<dbReference type="HAMAP" id="MF_00972">
    <property type="entry name" value="tRNA_aden_deaminase"/>
    <property type="match status" value="1"/>
</dbReference>
<feature type="binding site" evidence="8">
    <location>
        <position position="83"/>
    </location>
    <ligand>
        <name>Zn(2+)</name>
        <dbReference type="ChEBI" id="CHEBI:29105"/>
        <note>catalytic</note>
    </ligand>
</feature>
<dbReference type="AlphaFoldDB" id="A0A366D7C9"/>
<evidence type="ECO:0000256" key="1">
    <source>
        <dbReference type="ARBA" id="ARBA00010669"/>
    </source>
</evidence>
<dbReference type="InterPro" id="IPR002125">
    <property type="entry name" value="CMP_dCMP_dom"/>
</dbReference>
<comment type="similarity">
    <text evidence="1">Belongs to the cytidine and deoxycytidylate deaminase family. ADAT2 subfamily.</text>
</comment>
<evidence type="ECO:0000313" key="10">
    <source>
        <dbReference type="EMBL" id="RBO85962.1"/>
    </source>
</evidence>
<dbReference type="PROSITE" id="PS51747">
    <property type="entry name" value="CYT_DCMP_DEAMINASES_2"/>
    <property type="match status" value="1"/>
</dbReference>
<reference evidence="10 11" key="1">
    <citation type="submission" date="2018-06" db="EMBL/GenBank/DDBJ databases">
        <title>Genomic Encyclopedia of Type Strains, Phase III (KMG-III): the genomes of soil and plant-associated and newly described type strains.</title>
        <authorList>
            <person name="Whitman W."/>
        </authorList>
    </citation>
    <scope>NUCLEOTIDE SEQUENCE [LARGE SCALE GENOMIC DNA]</scope>
    <source>
        <strain evidence="10 11">CECT 7732</strain>
    </source>
</reference>
<dbReference type="PANTHER" id="PTHR11079">
    <property type="entry name" value="CYTOSINE DEAMINASE FAMILY MEMBER"/>
    <property type="match status" value="1"/>
</dbReference>
<dbReference type="GO" id="GO:0008270">
    <property type="term" value="F:zinc ion binding"/>
    <property type="evidence" value="ECO:0007669"/>
    <property type="project" value="UniProtKB-UniRule"/>
</dbReference>
<dbReference type="GO" id="GO:0002100">
    <property type="term" value="P:tRNA wobble adenosine to inosine editing"/>
    <property type="evidence" value="ECO:0007669"/>
    <property type="project" value="UniProtKB-UniRule"/>
</dbReference>
<comment type="cofactor">
    <cofactor evidence="8">
        <name>Zn(2+)</name>
        <dbReference type="ChEBI" id="CHEBI:29105"/>
    </cofactor>
    <text evidence="8">Binds 1 zinc ion per subunit.</text>
</comment>
<dbReference type="Gene3D" id="3.40.140.10">
    <property type="entry name" value="Cytidine Deaminase, domain 2"/>
    <property type="match status" value="1"/>
</dbReference>
<dbReference type="InterPro" id="IPR016193">
    <property type="entry name" value="Cytidine_deaminase-like"/>
</dbReference>
<dbReference type="SUPFAM" id="SSF53927">
    <property type="entry name" value="Cytidine deaminase-like"/>
    <property type="match status" value="1"/>
</dbReference>
<dbReference type="PROSITE" id="PS00903">
    <property type="entry name" value="CYT_DCMP_DEAMINASES_1"/>
    <property type="match status" value="1"/>
</dbReference>
<accession>A0A366D7C9</accession>
<comment type="catalytic activity">
    <reaction evidence="7 8">
        <text>adenosine(34) in tRNA + H2O + H(+) = inosine(34) in tRNA + NH4(+)</text>
        <dbReference type="Rhea" id="RHEA:43168"/>
        <dbReference type="Rhea" id="RHEA-COMP:10373"/>
        <dbReference type="Rhea" id="RHEA-COMP:10374"/>
        <dbReference type="ChEBI" id="CHEBI:15377"/>
        <dbReference type="ChEBI" id="CHEBI:15378"/>
        <dbReference type="ChEBI" id="CHEBI:28938"/>
        <dbReference type="ChEBI" id="CHEBI:74411"/>
        <dbReference type="ChEBI" id="CHEBI:82852"/>
        <dbReference type="EC" id="3.5.4.33"/>
    </reaction>
</comment>
<proteinExistence type="inferred from homology"/>
<gene>
    <name evidence="8" type="primary">tadA</name>
    <name evidence="10" type="ORF">DFP76_101238</name>
</gene>
<evidence type="ECO:0000256" key="5">
    <source>
        <dbReference type="ARBA" id="ARBA00022801"/>
    </source>
</evidence>
<keyword evidence="5 8" id="KW-0378">Hydrolase</keyword>
<dbReference type="GO" id="GO:0052717">
    <property type="term" value="F:tRNA-specific adenosine-34 deaminase activity"/>
    <property type="evidence" value="ECO:0007669"/>
    <property type="project" value="UniProtKB-UniRule"/>
</dbReference>
<feature type="active site" description="Proton donor" evidence="8">
    <location>
        <position position="55"/>
    </location>
</feature>
<evidence type="ECO:0000256" key="4">
    <source>
        <dbReference type="ARBA" id="ARBA00022723"/>
    </source>
</evidence>
<evidence type="ECO:0000256" key="8">
    <source>
        <dbReference type="HAMAP-Rule" id="MF_00972"/>
    </source>
</evidence>
<evidence type="ECO:0000256" key="2">
    <source>
        <dbReference type="ARBA" id="ARBA00011738"/>
    </source>
</evidence>
<keyword evidence="6 8" id="KW-0862">Zinc</keyword>
<name>A0A366D7C9_9GAMM</name>
<dbReference type="PANTHER" id="PTHR11079:SF202">
    <property type="entry name" value="TRNA-SPECIFIC ADENOSINE DEAMINASE"/>
    <property type="match status" value="1"/>
</dbReference>
<sequence>MMTEEDWMALALKQAEKAAGESEIPVGAIIVQNGKVIGEGYNSPISKCDPTAHAEIQAIRDACQSVGNYRLPDATLYVTLEPCSMCAGAIIHARIGRVVYAATEPKSGVVESQGRFFDAPFLNHSVTAEGGVLAEVASEQLTRFFQYRRAQKKKLKDLSNPPIS</sequence>
<keyword evidence="11" id="KW-1185">Reference proteome</keyword>
<dbReference type="FunFam" id="3.40.140.10:FF:000005">
    <property type="entry name" value="tRNA-specific adenosine deaminase"/>
    <property type="match status" value="1"/>
</dbReference>
<dbReference type="OrthoDB" id="9802676at2"/>
<dbReference type="Proteomes" id="UP000252086">
    <property type="component" value="Unassembled WGS sequence"/>
</dbReference>
<feature type="domain" description="CMP/dCMP-type deaminase" evidence="9">
    <location>
        <begin position="2"/>
        <end position="111"/>
    </location>
</feature>
<comment type="caution">
    <text evidence="10">The sequence shown here is derived from an EMBL/GenBank/DDBJ whole genome shotgun (WGS) entry which is preliminary data.</text>
</comment>
<dbReference type="CDD" id="cd01285">
    <property type="entry name" value="nucleoside_deaminase"/>
    <property type="match status" value="1"/>
</dbReference>
<keyword evidence="3 8" id="KW-0819">tRNA processing</keyword>
<comment type="function">
    <text evidence="8">Catalyzes the deamination of adenosine to inosine at the wobble position 34 of tRNA(Arg2).</text>
</comment>